<accession>T1H8M2</accession>
<evidence type="ECO:0000256" key="7">
    <source>
        <dbReference type="ARBA" id="ARBA00022858"/>
    </source>
</evidence>
<sequence length="201" mass="22404">MEPYSALLAVTILCLTSTMGVSEECSKNISPKSGLDKEKYYSGTWYVTHYLDKDPQVTDKYCSSFAPRKDGNDVREALYHYKTNDKKKMYHVGEGTLESSGAKYTAKYSTVDSSEKELVAANEKNTYTVTVMEADDSSALIHICLKKNGEELGDLYTVLNRDKDTEPNEKVKSAVTQAGLQLSQFDGTKTLGCQYDDEFTS</sequence>
<organism evidence="11 12">
    <name type="scientific">Rhodnius prolixus</name>
    <name type="common">Triatomid bug</name>
    <dbReference type="NCBI Taxonomy" id="13249"/>
    <lineage>
        <taxon>Eukaryota</taxon>
        <taxon>Metazoa</taxon>
        <taxon>Ecdysozoa</taxon>
        <taxon>Arthropoda</taxon>
        <taxon>Hexapoda</taxon>
        <taxon>Insecta</taxon>
        <taxon>Pterygota</taxon>
        <taxon>Neoptera</taxon>
        <taxon>Paraneoptera</taxon>
        <taxon>Hemiptera</taxon>
        <taxon>Heteroptera</taxon>
        <taxon>Panheteroptera</taxon>
        <taxon>Cimicomorpha</taxon>
        <taxon>Reduviidae</taxon>
        <taxon>Triatominae</taxon>
        <taxon>Rhodnius</taxon>
    </lineage>
</organism>
<evidence type="ECO:0000256" key="2">
    <source>
        <dbReference type="ARBA" id="ARBA00022429"/>
    </source>
</evidence>
<dbReference type="GO" id="GO:0070026">
    <property type="term" value="F:nitric oxide binding"/>
    <property type="evidence" value="ECO:0007669"/>
    <property type="project" value="InterPro"/>
</dbReference>
<dbReference type="InterPro" id="IPR002351">
    <property type="entry name" value="Nitrophorin_domain"/>
</dbReference>
<keyword evidence="12" id="KW-1185">Reference proteome</keyword>
<evidence type="ECO:0000256" key="3">
    <source>
        <dbReference type="ARBA" id="ARBA00022525"/>
    </source>
</evidence>
<dbReference type="GO" id="GO:0005576">
    <property type="term" value="C:extracellular region"/>
    <property type="evidence" value="ECO:0007669"/>
    <property type="project" value="UniProtKB-SubCell"/>
</dbReference>
<keyword evidence="4" id="KW-0349">Heme</keyword>
<comment type="similarity">
    <text evidence="10">Belongs to the calycin superfamily. Nitrophorin family.</text>
</comment>
<keyword evidence="7" id="KW-0838">Vasoactive</keyword>
<dbReference type="GO" id="GO:0051381">
    <property type="term" value="F:histamine binding"/>
    <property type="evidence" value="ECO:0007669"/>
    <property type="project" value="InterPro"/>
</dbReference>
<dbReference type="Proteomes" id="UP000015103">
    <property type="component" value="Unassembled WGS sequence"/>
</dbReference>
<dbReference type="Pfam" id="PF02087">
    <property type="entry name" value="Nitrophorin"/>
    <property type="match status" value="1"/>
</dbReference>
<evidence type="ECO:0000256" key="10">
    <source>
        <dbReference type="ARBA" id="ARBA00025761"/>
    </source>
</evidence>
<evidence type="ECO:0000313" key="11">
    <source>
        <dbReference type="EnsemblMetazoa" id="RPRC000367-PA"/>
    </source>
</evidence>
<dbReference type="EnsemblMetazoa" id="RPRC000367-RA">
    <property type="protein sequence ID" value="RPRC000367-PA"/>
    <property type="gene ID" value="RPRC000367"/>
</dbReference>
<dbReference type="Gene3D" id="2.40.128.20">
    <property type="match status" value="1"/>
</dbReference>
<evidence type="ECO:0000256" key="9">
    <source>
        <dbReference type="ARBA" id="ARBA00023157"/>
    </source>
</evidence>
<reference evidence="11" key="1">
    <citation type="submission" date="2015-05" db="UniProtKB">
        <authorList>
            <consortium name="EnsemblMetazoa"/>
        </authorList>
    </citation>
    <scope>IDENTIFICATION</scope>
</reference>
<protein>
    <submittedName>
        <fullName evidence="11">Nitrophorin domain-containing protein</fullName>
    </submittedName>
</protein>
<dbReference type="GO" id="GO:0046872">
    <property type="term" value="F:metal ion binding"/>
    <property type="evidence" value="ECO:0007669"/>
    <property type="project" value="UniProtKB-KW"/>
</dbReference>
<dbReference type="InterPro" id="IPR023613">
    <property type="entry name" value="Nitrophorin"/>
</dbReference>
<comment type="subcellular location">
    <subcellularLocation>
        <location evidence="1">Secreted</location>
    </subcellularLocation>
</comment>
<dbReference type="InParanoid" id="T1H8M2"/>
<dbReference type="InterPro" id="IPR012674">
    <property type="entry name" value="Calycin"/>
</dbReference>
<evidence type="ECO:0000313" key="12">
    <source>
        <dbReference type="Proteomes" id="UP000015103"/>
    </source>
</evidence>
<name>T1H8M2_RHOPR</name>
<dbReference type="GeneID" id="141447343"/>
<dbReference type="RefSeq" id="XP_073970881.1">
    <property type="nucleotide sequence ID" value="XM_074114780.1"/>
</dbReference>
<dbReference type="PRINTS" id="PR00788">
    <property type="entry name" value="NITROPHORIN"/>
</dbReference>
<keyword evidence="9" id="KW-1015">Disulfide bond</keyword>
<dbReference type="AlphaFoldDB" id="T1H8M2"/>
<evidence type="ECO:0000256" key="4">
    <source>
        <dbReference type="ARBA" id="ARBA00022617"/>
    </source>
</evidence>
<dbReference type="VEuPathDB" id="VectorBase:RPRC000367"/>
<evidence type="ECO:0000256" key="6">
    <source>
        <dbReference type="ARBA" id="ARBA00022729"/>
    </source>
</evidence>
<evidence type="ECO:0000256" key="8">
    <source>
        <dbReference type="ARBA" id="ARBA00023004"/>
    </source>
</evidence>
<dbReference type="SUPFAM" id="SSF50814">
    <property type="entry name" value="Lipocalins"/>
    <property type="match status" value="1"/>
</dbReference>
<evidence type="ECO:0000256" key="1">
    <source>
        <dbReference type="ARBA" id="ARBA00004613"/>
    </source>
</evidence>
<keyword evidence="3" id="KW-0964">Secreted</keyword>
<dbReference type="GO" id="GO:0042311">
    <property type="term" value="P:vasodilation"/>
    <property type="evidence" value="ECO:0007669"/>
    <property type="project" value="UniProtKB-KW"/>
</dbReference>
<dbReference type="EMBL" id="ACPB03026144">
    <property type="status" value="NOT_ANNOTATED_CDS"/>
    <property type="molecule type" value="Genomic_DNA"/>
</dbReference>
<keyword evidence="2" id="KW-0840">Vasodilator</keyword>
<keyword evidence="6" id="KW-0732">Signal</keyword>
<dbReference type="HOGENOM" id="CLU_117833_0_0_1"/>
<keyword evidence="5" id="KW-0479">Metal-binding</keyword>
<evidence type="ECO:0000256" key="5">
    <source>
        <dbReference type="ARBA" id="ARBA00022723"/>
    </source>
</evidence>
<proteinExistence type="inferred from homology"/>
<keyword evidence="8" id="KW-0408">Iron</keyword>